<dbReference type="PANTHER" id="PTHR45444">
    <property type="entry name" value="XANTHINE DEHYDROGENASE"/>
    <property type="match status" value="1"/>
</dbReference>
<evidence type="ECO:0000256" key="1">
    <source>
        <dbReference type="ARBA" id="ARBA00001974"/>
    </source>
</evidence>
<evidence type="ECO:0000256" key="16">
    <source>
        <dbReference type="ARBA" id="ARBA00049017"/>
    </source>
</evidence>
<dbReference type="InterPro" id="IPR002346">
    <property type="entry name" value="Mopterin_DH_FAD-bd"/>
</dbReference>
<keyword evidence="12 20" id="KW-0411">Iron-sulfur</keyword>
<dbReference type="GO" id="GO:0051537">
    <property type="term" value="F:2 iron, 2 sulfur cluster binding"/>
    <property type="evidence" value="ECO:0007669"/>
    <property type="project" value="UniProtKB-KW"/>
</dbReference>
<feature type="binding site" evidence="20">
    <location>
        <position position="936"/>
    </location>
    <ligand>
        <name>Mo-molybdopterin</name>
        <dbReference type="ChEBI" id="CHEBI:71302"/>
    </ligand>
    <ligandPart>
        <name>Mo</name>
        <dbReference type="ChEBI" id="CHEBI:28685"/>
    </ligandPart>
</feature>
<evidence type="ECO:0000256" key="19">
    <source>
        <dbReference type="PIRSR" id="PIRSR000127-2"/>
    </source>
</evidence>
<evidence type="ECO:0000256" key="3">
    <source>
        <dbReference type="ARBA" id="ARBA00006849"/>
    </source>
</evidence>
<feature type="binding site" evidence="20">
    <location>
        <position position="791"/>
    </location>
    <ligand>
        <name>Mo-molybdopterin</name>
        <dbReference type="ChEBI" id="CHEBI:71302"/>
    </ligand>
    <ligandPart>
        <name>Mo</name>
        <dbReference type="ChEBI" id="CHEBI:28685"/>
    </ligandPart>
</feature>
<evidence type="ECO:0000256" key="13">
    <source>
        <dbReference type="ARBA" id="ARBA00023027"/>
    </source>
</evidence>
<feature type="binding site" evidence="19">
    <location>
        <position position="826"/>
    </location>
    <ligand>
        <name>substrate</name>
    </ligand>
</feature>
<dbReference type="GO" id="GO:0005506">
    <property type="term" value="F:iron ion binding"/>
    <property type="evidence" value="ECO:0007669"/>
    <property type="project" value="InterPro"/>
</dbReference>
<dbReference type="SUPFAM" id="SSF54292">
    <property type="entry name" value="2Fe-2S ferredoxin-like"/>
    <property type="match status" value="1"/>
</dbReference>
<dbReference type="InterPro" id="IPR036884">
    <property type="entry name" value="2Fe-2S-bd_dom_sf"/>
</dbReference>
<dbReference type="InterPro" id="IPR016208">
    <property type="entry name" value="Ald_Oxase/xanthine_DH-like"/>
</dbReference>
<gene>
    <name evidence="23" type="ORF">CYY_002524</name>
</gene>
<comment type="cofactor">
    <cofactor evidence="20">
        <name>Mo-molybdopterin</name>
        <dbReference type="ChEBI" id="CHEBI:71302"/>
    </cofactor>
    <text evidence="20">Binds 1 Mo-molybdopterin (Mo-MPT) cofactor per subunit.</text>
</comment>
<dbReference type="EMBL" id="AJWJ01000070">
    <property type="protein sequence ID" value="KAF2076171.1"/>
    <property type="molecule type" value="Genomic_DNA"/>
</dbReference>
<feature type="binding site" evidence="19">
    <location>
        <position position="938"/>
    </location>
    <ligand>
        <name>substrate</name>
    </ligand>
</feature>
<evidence type="ECO:0000256" key="17">
    <source>
        <dbReference type="ARBA" id="ARBA00049517"/>
    </source>
</evidence>
<dbReference type="InterPro" id="IPR005107">
    <property type="entry name" value="CO_DH_flav_C"/>
</dbReference>
<dbReference type="SUPFAM" id="SSF47741">
    <property type="entry name" value="CO dehydrogenase ISP C-domain like"/>
    <property type="match status" value="1"/>
</dbReference>
<evidence type="ECO:0000256" key="18">
    <source>
        <dbReference type="PIRSR" id="PIRSR000127-1"/>
    </source>
</evidence>
<feature type="domain" description="FAD-binding PCMH-type" evidence="22">
    <location>
        <begin position="251"/>
        <end position="441"/>
    </location>
</feature>
<evidence type="ECO:0000256" key="8">
    <source>
        <dbReference type="ARBA" id="ARBA00022723"/>
    </source>
</evidence>
<dbReference type="Pfam" id="PF00111">
    <property type="entry name" value="Fer2"/>
    <property type="match status" value="1"/>
</dbReference>
<dbReference type="InterPro" id="IPR016167">
    <property type="entry name" value="FAD-bd_PCMH_sub1"/>
</dbReference>
<keyword evidence="14" id="KW-0576">Peroxisome</keyword>
<dbReference type="FunFam" id="3.30.365.10:FF:000003">
    <property type="entry name" value="Aldehyde oxidase 1"/>
    <property type="match status" value="1"/>
</dbReference>
<feature type="binding site" evidence="20">
    <location>
        <position position="66"/>
    </location>
    <ligand>
        <name>[2Fe-2S] cluster</name>
        <dbReference type="ChEBI" id="CHEBI:190135"/>
        <label>1</label>
    </ligand>
</feature>
<dbReference type="PIRSF" id="PIRSF000127">
    <property type="entry name" value="Xanthine_DH"/>
    <property type="match status" value="1"/>
</dbReference>
<dbReference type="Pfam" id="PF01799">
    <property type="entry name" value="Fer2_2"/>
    <property type="match status" value="1"/>
</dbReference>
<evidence type="ECO:0000259" key="22">
    <source>
        <dbReference type="PROSITE" id="PS51387"/>
    </source>
</evidence>
<dbReference type="Gene3D" id="3.10.20.30">
    <property type="match status" value="1"/>
</dbReference>
<dbReference type="Pfam" id="PF20256">
    <property type="entry name" value="MoCoBD_2"/>
    <property type="match status" value="1"/>
</dbReference>
<dbReference type="Gene3D" id="1.10.150.120">
    <property type="entry name" value="[2Fe-2S]-binding domain"/>
    <property type="match status" value="1"/>
</dbReference>
<keyword evidence="8 20" id="KW-0479">Metal-binding</keyword>
<keyword evidence="13" id="KW-0520">NAD</keyword>
<dbReference type="Gene3D" id="3.90.1170.50">
    <property type="entry name" value="Aldehyde oxidase/xanthine dehydrogenase, a/b hammerhead"/>
    <property type="match status" value="1"/>
</dbReference>
<dbReference type="Pfam" id="PF03450">
    <property type="entry name" value="CO_deh_flav_C"/>
    <property type="match status" value="1"/>
</dbReference>
<dbReference type="InterPro" id="IPR002888">
    <property type="entry name" value="2Fe-2S-bd"/>
</dbReference>
<comment type="caution">
    <text evidence="23">The sequence shown here is derived from an EMBL/GenBank/DDBJ whole genome shotgun (WGS) entry which is preliminary data.</text>
</comment>
<dbReference type="Gene3D" id="3.30.365.10">
    <property type="entry name" value="Aldehyde oxidase/xanthine dehydrogenase, molybdopterin binding domain"/>
    <property type="match status" value="4"/>
</dbReference>
<evidence type="ECO:0000256" key="12">
    <source>
        <dbReference type="ARBA" id="ARBA00023014"/>
    </source>
</evidence>
<feature type="binding site" evidence="19">
    <location>
        <position position="360"/>
    </location>
    <ligand>
        <name>FAD</name>
        <dbReference type="ChEBI" id="CHEBI:57692"/>
    </ligand>
</feature>
<evidence type="ECO:0000256" key="11">
    <source>
        <dbReference type="ARBA" id="ARBA00023004"/>
    </source>
</evidence>
<evidence type="ECO:0000256" key="9">
    <source>
        <dbReference type="ARBA" id="ARBA00022827"/>
    </source>
</evidence>
<keyword evidence="24" id="KW-1185">Reference proteome</keyword>
<dbReference type="InterPro" id="IPR036856">
    <property type="entry name" value="Ald_Oxase/Xan_DH_a/b_sf"/>
</dbReference>
<comment type="subcellular location">
    <subcellularLocation>
        <location evidence="2">Peroxisome</location>
    </subcellularLocation>
</comment>
<dbReference type="GO" id="GO:0005777">
    <property type="term" value="C:peroxisome"/>
    <property type="evidence" value="ECO:0007669"/>
    <property type="project" value="UniProtKB-SubCell"/>
</dbReference>
<dbReference type="PROSITE" id="PS51085">
    <property type="entry name" value="2FE2S_FER_2"/>
    <property type="match status" value="1"/>
</dbReference>
<dbReference type="PANTHER" id="PTHR45444:SF3">
    <property type="entry name" value="XANTHINE DEHYDROGENASE"/>
    <property type="match status" value="1"/>
</dbReference>
<reference evidence="23" key="1">
    <citation type="submission" date="2020-01" db="EMBL/GenBank/DDBJ databases">
        <title>Development of genomics and gene disruption for Polysphondylium violaceum indicates a role for the polyketide synthase stlB in stalk morphogenesis.</title>
        <authorList>
            <person name="Narita B."/>
            <person name="Kawabe Y."/>
            <person name="Kin K."/>
            <person name="Saito T."/>
            <person name="Gibbs R."/>
            <person name="Kuspa A."/>
            <person name="Muzny D."/>
            <person name="Queller D."/>
            <person name="Richards S."/>
            <person name="Strassman J."/>
            <person name="Sucgang R."/>
            <person name="Worley K."/>
            <person name="Schaap P."/>
        </authorList>
    </citation>
    <scope>NUCLEOTIDE SEQUENCE</scope>
    <source>
        <strain evidence="23">QSvi11</strain>
    </source>
</reference>
<feature type="binding site" evidence="20">
    <location>
        <position position="133"/>
    </location>
    <ligand>
        <name>[2Fe-2S] cluster</name>
        <dbReference type="ChEBI" id="CHEBI:190135"/>
        <label>2</label>
    </ligand>
</feature>
<feature type="binding site" evidence="20">
    <location>
        <position position="1103"/>
    </location>
    <ligand>
        <name>Mo-molybdopterin</name>
        <dbReference type="ChEBI" id="CHEBI:71302"/>
    </ligand>
    <ligandPart>
        <name>Mo</name>
        <dbReference type="ChEBI" id="CHEBI:28685"/>
    </ligandPart>
</feature>
<dbReference type="NCBIfam" id="TIGR02965">
    <property type="entry name" value="xanthine_xdhB"/>
    <property type="match status" value="1"/>
</dbReference>
<dbReference type="InterPro" id="IPR000674">
    <property type="entry name" value="Ald_Oxase/Xan_DH_a/b"/>
</dbReference>
<feature type="binding site" evidence="20">
    <location>
        <position position="90"/>
    </location>
    <ligand>
        <name>[2Fe-2S] cluster</name>
        <dbReference type="ChEBI" id="CHEBI:190135"/>
        <label>1</label>
    </ligand>
</feature>
<dbReference type="SMART" id="SM01092">
    <property type="entry name" value="CO_deh_flav_C"/>
    <property type="match status" value="1"/>
</dbReference>
<comment type="cofactor">
    <cofactor evidence="20">
        <name>[2Fe-2S] cluster</name>
        <dbReference type="ChEBI" id="CHEBI:190135"/>
    </cofactor>
    <text evidence="20">Binds 2 [2Fe-2S] clusters.</text>
</comment>
<dbReference type="SUPFAM" id="SSF56176">
    <property type="entry name" value="FAD-binding/transporter-associated domain-like"/>
    <property type="match status" value="1"/>
</dbReference>
<dbReference type="InterPro" id="IPR036010">
    <property type="entry name" value="2Fe-2S_ferredoxin-like_sf"/>
</dbReference>
<comment type="catalytic activity">
    <reaction evidence="16">
        <text>xanthine + NAD(+) + H2O = urate + NADH + H(+)</text>
        <dbReference type="Rhea" id="RHEA:16669"/>
        <dbReference type="ChEBI" id="CHEBI:15377"/>
        <dbReference type="ChEBI" id="CHEBI:15378"/>
        <dbReference type="ChEBI" id="CHEBI:17712"/>
        <dbReference type="ChEBI" id="CHEBI:17775"/>
        <dbReference type="ChEBI" id="CHEBI:57540"/>
        <dbReference type="ChEBI" id="CHEBI:57945"/>
        <dbReference type="EC" id="1.17.1.4"/>
    </reaction>
</comment>
<feature type="binding site" evidence="20">
    <location>
        <position position="130"/>
    </location>
    <ligand>
        <name>[2Fe-2S] cluster</name>
        <dbReference type="ChEBI" id="CHEBI:190135"/>
        <label>2</label>
    </ligand>
</feature>
<feature type="active site" description="Proton acceptor" evidence="18">
    <location>
        <position position="1289"/>
    </location>
</feature>
<evidence type="ECO:0000313" key="24">
    <source>
        <dbReference type="Proteomes" id="UP000695562"/>
    </source>
</evidence>
<dbReference type="FunFam" id="3.30.365.10:FF:000004">
    <property type="entry name" value="Xanthine dehydrogenase oxidase"/>
    <property type="match status" value="1"/>
</dbReference>
<dbReference type="Gene3D" id="3.30.390.50">
    <property type="entry name" value="CO dehydrogenase flavoprotein, C-terminal domain"/>
    <property type="match status" value="1"/>
</dbReference>
<evidence type="ECO:0000256" key="14">
    <source>
        <dbReference type="ARBA" id="ARBA00023140"/>
    </source>
</evidence>
<protein>
    <recommendedName>
        <fullName evidence="4">xanthine dehydrogenase</fullName>
        <ecNumber evidence="4">1.17.1.4</ecNumber>
    </recommendedName>
</protein>
<dbReference type="SMART" id="SM01008">
    <property type="entry name" value="Ald_Xan_dh_C"/>
    <property type="match status" value="1"/>
</dbReference>
<proteinExistence type="inferred from homology"/>
<evidence type="ECO:0000259" key="21">
    <source>
        <dbReference type="PROSITE" id="PS51085"/>
    </source>
</evidence>
<evidence type="ECO:0000256" key="2">
    <source>
        <dbReference type="ARBA" id="ARBA00004275"/>
    </source>
</evidence>
<organism evidence="23 24">
    <name type="scientific">Polysphondylium violaceum</name>
    <dbReference type="NCBI Taxonomy" id="133409"/>
    <lineage>
        <taxon>Eukaryota</taxon>
        <taxon>Amoebozoa</taxon>
        <taxon>Evosea</taxon>
        <taxon>Eumycetozoa</taxon>
        <taxon>Dictyostelia</taxon>
        <taxon>Dictyosteliales</taxon>
        <taxon>Dictyosteliaceae</taxon>
        <taxon>Polysphondylium</taxon>
    </lineage>
</organism>
<feature type="binding site" evidence="19">
    <location>
        <position position="383"/>
    </location>
    <ligand>
        <name>FAD</name>
        <dbReference type="ChEBI" id="CHEBI:57692"/>
    </ligand>
</feature>
<dbReference type="InterPro" id="IPR012675">
    <property type="entry name" value="Beta-grasp_dom_sf"/>
</dbReference>
<dbReference type="InterPro" id="IPR036683">
    <property type="entry name" value="CO_DH_flav_C_dom_sf"/>
</dbReference>
<keyword evidence="11 20" id="KW-0408">Iron</keyword>
<accession>A0A8J4UV23</accession>
<evidence type="ECO:0000256" key="4">
    <source>
        <dbReference type="ARBA" id="ARBA00013123"/>
    </source>
</evidence>
<evidence type="ECO:0000256" key="15">
    <source>
        <dbReference type="ARBA" id="ARBA00034078"/>
    </source>
</evidence>
<dbReference type="InterPro" id="IPR014309">
    <property type="entry name" value="Xanthine_DH_Mopterin-bd_su"/>
</dbReference>
<feature type="binding site" evidence="20">
    <location>
        <position position="69"/>
    </location>
    <ligand>
        <name>[2Fe-2S] cluster</name>
        <dbReference type="ChEBI" id="CHEBI:190135"/>
        <label>1</label>
    </ligand>
</feature>
<dbReference type="Pfam" id="PF02738">
    <property type="entry name" value="MoCoBD_1"/>
    <property type="match status" value="1"/>
</dbReference>
<feature type="binding site" evidence="19">
    <location>
        <position position="431"/>
    </location>
    <ligand>
        <name>FAD</name>
        <dbReference type="ChEBI" id="CHEBI:57692"/>
    </ligand>
</feature>
<dbReference type="Pfam" id="PF00941">
    <property type="entry name" value="FAD_binding_5"/>
    <property type="match status" value="1"/>
</dbReference>
<dbReference type="FunFam" id="3.30.43.10:FF:000001">
    <property type="entry name" value="Xanthine dehydrogenase/oxidase"/>
    <property type="match status" value="1"/>
</dbReference>
<dbReference type="FunFam" id="3.30.465.10:FF:000004">
    <property type="entry name" value="Xanthine dehydrogenase/oxidase"/>
    <property type="match status" value="1"/>
</dbReference>
<keyword evidence="5 20" id="KW-0500">Molybdenum</keyword>
<keyword evidence="7 20" id="KW-0001">2Fe-2S</keyword>
<dbReference type="GO" id="GO:0004854">
    <property type="term" value="F:xanthine dehydrogenase activity"/>
    <property type="evidence" value="ECO:0007669"/>
    <property type="project" value="UniProtKB-EC"/>
</dbReference>
<keyword evidence="10" id="KW-0560">Oxidoreductase</keyword>
<feature type="binding site" evidence="19">
    <location>
        <position position="904"/>
    </location>
    <ligand>
        <name>substrate</name>
    </ligand>
</feature>
<dbReference type="FunFam" id="3.10.20.30:FF:000015">
    <property type="entry name" value="Aldehyde oxidase 1"/>
    <property type="match status" value="1"/>
</dbReference>
<feature type="binding site" evidence="20">
    <location>
        <position position="61"/>
    </location>
    <ligand>
        <name>[2Fe-2S] cluster</name>
        <dbReference type="ChEBI" id="CHEBI:190135"/>
        <label>1</label>
    </ligand>
</feature>
<comment type="cofactor">
    <cofactor evidence="15">
        <name>[2Fe-2S] cluster</name>
        <dbReference type="ChEBI" id="CHEBI:190135"/>
    </cofactor>
</comment>
<dbReference type="EC" id="1.17.1.4" evidence="4"/>
<evidence type="ECO:0000256" key="10">
    <source>
        <dbReference type="ARBA" id="ARBA00023002"/>
    </source>
</evidence>
<name>A0A8J4UV23_9MYCE</name>
<feature type="binding site" evidence="19">
    <location>
        <position position="449"/>
    </location>
    <ligand>
        <name>FAD</name>
        <dbReference type="ChEBI" id="CHEBI:57692"/>
    </ligand>
</feature>
<keyword evidence="9 19" id="KW-0274">FAD</keyword>
<dbReference type="SUPFAM" id="SSF56003">
    <property type="entry name" value="Molybdenum cofactor-binding domain"/>
    <property type="match status" value="1"/>
</dbReference>
<comment type="catalytic activity">
    <reaction evidence="17">
        <text>hypoxanthine + NAD(+) + H2O = xanthine + NADH + H(+)</text>
        <dbReference type="Rhea" id="RHEA:24670"/>
        <dbReference type="ChEBI" id="CHEBI:15377"/>
        <dbReference type="ChEBI" id="CHEBI:15378"/>
        <dbReference type="ChEBI" id="CHEBI:17368"/>
        <dbReference type="ChEBI" id="CHEBI:17712"/>
        <dbReference type="ChEBI" id="CHEBI:57540"/>
        <dbReference type="ChEBI" id="CHEBI:57945"/>
        <dbReference type="EC" id="1.17.1.4"/>
    </reaction>
</comment>
<dbReference type="InterPro" id="IPR016169">
    <property type="entry name" value="FAD-bd_PCMH_sub2"/>
</dbReference>
<dbReference type="InterPro" id="IPR037165">
    <property type="entry name" value="AldOxase/xan_DH_Mopterin-bd_sf"/>
</dbReference>
<dbReference type="Proteomes" id="UP000695562">
    <property type="component" value="Unassembled WGS sequence"/>
</dbReference>
<dbReference type="GO" id="GO:0071949">
    <property type="term" value="F:FAD binding"/>
    <property type="evidence" value="ECO:0007669"/>
    <property type="project" value="InterPro"/>
</dbReference>
<feature type="binding site" evidence="20">
    <location>
        <position position="167"/>
    </location>
    <ligand>
        <name>[2Fe-2S] cluster</name>
        <dbReference type="ChEBI" id="CHEBI:190135"/>
        <label>2</label>
    </ligand>
</feature>
<sequence>MIINSPQQTFGDNNNNNINDNDNQLVFFLNGEKVVIDRPNPELTVLQYVRSVGLTGTKLGCGEGGCGVCTIMVSRYTADGTISHKAVNACLYPLCALSGSAVTTIEGLGNVTDGLHPVQEKMSEGYGSQCGFCTPGIIMALYAYLRSHPHATRKQIEDSFDGNLCRCTGYRPILDAAKSFAVDDDQEQRIPPIANGGVVDDDSKQSICPSSGKPCNCKSKTSHIPSKPLDLKSEPIFPPFLMSYKNASQVFKGERVTWYSPITFNELLTLKKQHNNAKIVVGNTEIGIETKFRNLIYPVIICPTKVPELNQIKKNENGIEIGASVTLSEIKSFLHHLVKDESMEGKTETFKAILSQLKWFAGTQIRNAACLGGNLVTASPISDLNPVLLAAGAILTLVSINENNQAVYRKVHINQFFLKYRIVDIKPDEILESVFIPYTRPLEFVYAYKQSRRREDDIAIVSCCFRFFFEREDQVFKVKECTLAYGGMNIKAVTCPSAEQFLVGKIWNKDVLQETYKYLENDLPLAQGAPGGMIEYRRSLTTSFFFKFYLTVCKKLFEQSSIPEYQVSEKELSATDKYTRPASHAEQNYQSNPALHPVNMAVKHQSADKQVTGEAVYVDDIQIVSLHAAMVLASKAHAYIKSIDPSKALAYKGVKAFYCAKDIKGENKCGVVFKHDEEVFASKEVFFNGQPLGVVIADSLQTALEASKLVTVEYEDLPAILSIEDAIEKQSFIPVTHVINDGDIVKGFAESKHIITGQVKIGAQEHFYLETQGTLAVPGEGNEMTIYSSTQNPTKTQDIVASVLGTMVNQVVVRTKRMGGGFGGKESKSIIVSCIAALAASKLKKPVRLILDRDVDMITSGTRHPFIGKYKIGFNDQGLINAADIELFADAGFSIDLSIGVLDRAIFHSENAYKVPNIRVVGKLCKTNLPSNTAFRGFGGPQGMMVCENWIEKISQHLSVPSYKIRELNFYKEGELTHYLQKVENNHMLKLWNQMLEKSDYHKRVALVEKFNSDNRWKKRGIAIIPTKFGMSFTIKALNQAGALVHVYTDGSVLVTHGGTEMGQGLHTKMVQIAARALNVPLENVFIAETATDKVANTTPTAASVSSDMNGMAVLDACEQINARLEPLREKNPQLTFKQLVSLAHNERVNLSANGFYATPNVGYAFKESGVGDGVPFNYFNYGAACSEVEIDVLTGDFTTLRSDIILDVGDSLNPTIDIGQVEGAFIQGMGWSTMEEIVTFQPSGYQFTRGPSTYKIPGFNDIPIEFNVSLLSDSPNPKAIHSSKGVGEPPLFLGSSVYFAIREAISSSRKESNLVEWFDLPSPATCERIRNSCVDSFTLQFTAK</sequence>
<dbReference type="InterPro" id="IPR016166">
    <property type="entry name" value="FAD-bd_PCMH"/>
</dbReference>
<dbReference type="InterPro" id="IPR036318">
    <property type="entry name" value="FAD-bd_PCMH-like_sf"/>
</dbReference>
<dbReference type="SUPFAM" id="SSF55447">
    <property type="entry name" value="CO dehydrogenase flavoprotein C-terminal domain-like"/>
    <property type="match status" value="1"/>
</dbReference>
<dbReference type="NCBIfam" id="TIGR02963">
    <property type="entry name" value="xanthine_xdhA"/>
    <property type="match status" value="1"/>
</dbReference>
<dbReference type="InterPro" id="IPR008274">
    <property type="entry name" value="AldOxase/xan_DH_MoCoBD1"/>
</dbReference>
<evidence type="ECO:0000256" key="5">
    <source>
        <dbReference type="ARBA" id="ARBA00022505"/>
    </source>
</evidence>
<feature type="binding site" evidence="20">
    <location>
        <position position="165"/>
    </location>
    <ligand>
        <name>[2Fe-2S] cluster</name>
        <dbReference type="ChEBI" id="CHEBI:190135"/>
        <label>2</label>
    </ligand>
</feature>
<dbReference type="PROSITE" id="PS51387">
    <property type="entry name" value="FAD_PCMH"/>
    <property type="match status" value="1"/>
</dbReference>
<evidence type="ECO:0000256" key="7">
    <source>
        <dbReference type="ARBA" id="ARBA00022714"/>
    </source>
</evidence>
<dbReference type="InterPro" id="IPR006058">
    <property type="entry name" value="2Fe2S_fd_BS"/>
</dbReference>
<feature type="binding site" evidence="19">
    <location>
        <position position="1034"/>
    </location>
    <ligand>
        <name>substrate</name>
    </ligand>
</feature>
<dbReference type="InterPro" id="IPR001041">
    <property type="entry name" value="2Fe-2S_ferredoxin-type"/>
</dbReference>
<dbReference type="Pfam" id="PF01315">
    <property type="entry name" value="Ald_Xan_dh_C"/>
    <property type="match status" value="1"/>
</dbReference>
<dbReference type="PROSITE" id="PS00197">
    <property type="entry name" value="2FE2S_FER_1"/>
    <property type="match status" value="1"/>
</dbReference>
<comment type="cofactor">
    <cofactor evidence="1 19">
        <name>FAD</name>
        <dbReference type="ChEBI" id="CHEBI:57692"/>
    </cofactor>
</comment>
<evidence type="ECO:0000256" key="20">
    <source>
        <dbReference type="PIRSR" id="PIRSR000127-3"/>
    </source>
</evidence>
<dbReference type="InterPro" id="IPR046867">
    <property type="entry name" value="AldOxase/xan_DH_MoCoBD2"/>
</dbReference>
<dbReference type="Gene3D" id="3.30.465.10">
    <property type="match status" value="1"/>
</dbReference>
<dbReference type="InterPro" id="IPR014307">
    <property type="entry name" value="Xanthine_DH_ssu"/>
</dbReference>
<evidence type="ECO:0000256" key="6">
    <source>
        <dbReference type="ARBA" id="ARBA00022630"/>
    </source>
</evidence>
<dbReference type="OrthoDB" id="8300278at2759"/>
<keyword evidence="6" id="KW-0285">Flavoprotein</keyword>
<comment type="similarity">
    <text evidence="3">Belongs to the xanthine dehydrogenase family.</text>
</comment>
<dbReference type="GO" id="GO:0030151">
    <property type="term" value="F:molybdenum ion binding"/>
    <property type="evidence" value="ECO:0007669"/>
    <property type="project" value="InterPro"/>
</dbReference>
<feature type="binding site" evidence="20">
    <location>
        <position position="822"/>
    </location>
    <ligand>
        <name>Mo-molybdopterin</name>
        <dbReference type="ChEBI" id="CHEBI:71302"/>
    </ligand>
    <ligandPart>
        <name>Mo</name>
        <dbReference type="ChEBI" id="CHEBI:28685"/>
    </ligandPart>
</feature>
<feature type="domain" description="2Fe-2S ferredoxin-type" evidence="21">
    <location>
        <begin position="23"/>
        <end position="108"/>
    </location>
</feature>
<dbReference type="Gene3D" id="3.30.43.10">
    <property type="entry name" value="Uridine Diphospho-n-acetylenolpyruvylglucosamine Reductase, domain 2"/>
    <property type="match status" value="1"/>
</dbReference>
<dbReference type="FunFam" id="3.30.390.50:FF:000001">
    <property type="entry name" value="Xanthine dehydrogenase oxidase"/>
    <property type="match status" value="1"/>
</dbReference>
<evidence type="ECO:0000313" key="23">
    <source>
        <dbReference type="EMBL" id="KAF2076171.1"/>
    </source>
</evidence>
<feature type="binding site" evidence="19">
    <location>
        <begin position="279"/>
        <end position="286"/>
    </location>
    <ligand>
        <name>FAD</name>
        <dbReference type="ChEBI" id="CHEBI:57692"/>
    </ligand>
</feature>
<dbReference type="SUPFAM" id="SSF54665">
    <property type="entry name" value="CO dehydrogenase molybdoprotein N-domain-like"/>
    <property type="match status" value="1"/>
</dbReference>